<dbReference type="KEGG" id="tsin:OXH18_07135"/>
<name>A0A9E8ZEN0_9CYAN</name>
<feature type="compositionally biased region" description="Basic residues" evidence="1">
    <location>
        <begin position="100"/>
        <end position="117"/>
    </location>
</feature>
<evidence type="ECO:0000256" key="1">
    <source>
        <dbReference type="SAM" id="MobiDB-lite"/>
    </source>
</evidence>
<feature type="compositionally biased region" description="Basic and acidic residues" evidence="1">
    <location>
        <begin position="85"/>
        <end position="99"/>
    </location>
</feature>
<organism evidence="2 3">
    <name type="scientific">Thermocoleostomius sinensis A174</name>
    <dbReference type="NCBI Taxonomy" id="2016057"/>
    <lineage>
        <taxon>Bacteria</taxon>
        <taxon>Bacillati</taxon>
        <taxon>Cyanobacteriota</taxon>
        <taxon>Cyanophyceae</taxon>
        <taxon>Oculatellales</taxon>
        <taxon>Oculatellaceae</taxon>
        <taxon>Thermocoleostomius</taxon>
    </lineage>
</organism>
<dbReference type="AlphaFoldDB" id="A0A9E8ZEN0"/>
<feature type="compositionally biased region" description="Polar residues" evidence="1">
    <location>
        <begin position="118"/>
        <end position="128"/>
    </location>
</feature>
<sequence>MSDFPQAIQLPPRVPPDEDEISRAICLLGNRIAAELKEKTKIELVGLIGVYPTPEQAKYWKHGLKQLLKNDPDLMSVEEMIRYEIRDEVKREPPPESKSCKRRSKRHHSRRYAKRTRSQPQPQSNQPLRPQPDETLAANGYPFAGVSNFASIDLDRFRHEEDDWDY</sequence>
<evidence type="ECO:0000313" key="2">
    <source>
        <dbReference type="EMBL" id="WAL61753.1"/>
    </source>
</evidence>
<evidence type="ECO:0000313" key="3">
    <source>
        <dbReference type="Proteomes" id="UP001163152"/>
    </source>
</evidence>
<dbReference type="EMBL" id="CP113797">
    <property type="protein sequence ID" value="WAL61753.1"/>
    <property type="molecule type" value="Genomic_DNA"/>
</dbReference>
<feature type="region of interest" description="Disordered" evidence="1">
    <location>
        <begin position="85"/>
        <end position="140"/>
    </location>
</feature>
<accession>A0A9E8ZEN0</accession>
<dbReference type="RefSeq" id="WP_268611792.1">
    <property type="nucleotide sequence ID" value="NZ_CP113797.1"/>
</dbReference>
<proteinExistence type="predicted"/>
<keyword evidence="3" id="KW-1185">Reference proteome</keyword>
<reference evidence="2" key="1">
    <citation type="submission" date="2022-12" db="EMBL/GenBank/DDBJ databases">
        <title>Polyphasic identification of a Novel Hot-Spring Cyanobacterium Ocullathermofonsia sinensis gen nov. sp. nov. and Genomic Insights on its Adaptations to the Thermal Habitat.</title>
        <authorList>
            <person name="Daroch M."/>
            <person name="Tang J."/>
            <person name="Jiang Y."/>
        </authorList>
    </citation>
    <scope>NUCLEOTIDE SEQUENCE</scope>
    <source>
        <strain evidence="2">PKUAC-SCTA174</strain>
    </source>
</reference>
<protein>
    <submittedName>
        <fullName evidence="2">Uncharacterized protein</fullName>
    </submittedName>
</protein>
<gene>
    <name evidence="2" type="ORF">OXH18_07135</name>
</gene>
<dbReference type="Proteomes" id="UP001163152">
    <property type="component" value="Chromosome"/>
</dbReference>